<feature type="transmembrane region" description="Helical" evidence="1">
    <location>
        <begin position="640"/>
        <end position="658"/>
    </location>
</feature>
<protein>
    <submittedName>
        <fullName evidence="4">Uncharacterized protein</fullName>
    </submittedName>
</protein>
<evidence type="ECO:0000313" key="5">
    <source>
        <dbReference type="Proteomes" id="UP001300383"/>
    </source>
</evidence>
<name>A0AAP4BC04_9FIRM</name>
<dbReference type="Pfam" id="PF24677">
    <property type="entry name" value="DUF7657"/>
    <property type="match status" value="1"/>
</dbReference>
<dbReference type="RefSeq" id="WP_283231344.1">
    <property type="nucleotide sequence ID" value="NZ_JASGBQ010000021.1"/>
</dbReference>
<feature type="transmembrane region" description="Helical" evidence="1">
    <location>
        <begin position="210"/>
        <end position="228"/>
    </location>
</feature>
<dbReference type="InterPro" id="IPR056074">
    <property type="entry name" value="DUF7657"/>
</dbReference>
<organism evidence="4 5">
    <name type="scientific">Fusibacillus kribbianus</name>
    <dbReference type="NCBI Taxonomy" id="3044208"/>
    <lineage>
        <taxon>Bacteria</taxon>
        <taxon>Bacillati</taxon>
        <taxon>Bacillota</taxon>
        <taxon>Clostridia</taxon>
        <taxon>Lachnospirales</taxon>
        <taxon>Lachnospiraceae</taxon>
        <taxon>Fusibacillus</taxon>
    </lineage>
</organism>
<feature type="transmembrane region" description="Helical" evidence="1">
    <location>
        <begin position="313"/>
        <end position="340"/>
    </location>
</feature>
<dbReference type="AlphaFoldDB" id="A0AAP4BC04"/>
<evidence type="ECO:0000259" key="3">
    <source>
        <dbReference type="Pfam" id="PF24677"/>
    </source>
</evidence>
<feature type="transmembrane region" description="Helical" evidence="1">
    <location>
        <begin position="375"/>
        <end position="390"/>
    </location>
</feature>
<evidence type="ECO:0000313" key="4">
    <source>
        <dbReference type="EMBL" id="MDI9242910.1"/>
    </source>
</evidence>
<comment type="caution">
    <text evidence="4">The sequence shown here is derived from an EMBL/GenBank/DDBJ whole genome shotgun (WGS) entry which is preliminary data.</text>
</comment>
<evidence type="ECO:0000256" key="1">
    <source>
        <dbReference type="SAM" id="Phobius"/>
    </source>
</evidence>
<feature type="domain" description="DUF7654" evidence="2">
    <location>
        <begin position="693"/>
        <end position="833"/>
    </location>
</feature>
<accession>A0AAP4BC04</accession>
<dbReference type="Pfam" id="PF24672">
    <property type="entry name" value="DUF7654"/>
    <property type="match status" value="1"/>
</dbReference>
<feature type="transmembrane region" description="Helical" evidence="1">
    <location>
        <begin position="352"/>
        <end position="369"/>
    </location>
</feature>
<feature type="transmembrane region" description="Helical" evidence="1">
    <location>
        <begin position="583"/>
        <end position="599"/>
    </location>
</feature>
<sequence>MEMTSSLPVKKKRWLKNSLIILIVLLAAFGVALYQDSRFSMLKAKPVSAVIQDVEYVNYTFDGERYVSASEDPQIIINNINGSISGITVLLTAPLEEDCRVQVFYTTAGSTFSEKKSGFYTVQKGSTILELPREGVTSSIRIDIGNSTGIKVKVDTVTVNPSKPRRMVLTDILSSARFWVQFELLLVAFAFLGLHGIVGAKKLYGFLFRYRWCVGICLIIFLTLNKIHGDSMYMYDTYVQPGLGSEFSEPLFGQARSIRSDEWVSNNPRVFSSRFLEDPFGKYNDIARAADTVNPVHVGIDNLGNLGYSAFTIFYRLFGIEYGFCFEWTATFILTFLFSFEFFLILTKKKKLLSLLGASLIAFSSFHLWWARPSFLLFIHAAIVFFYYFFTTENKKIKYLCAIGEPVAAANFITIFYPAWQVPVAYVLLVFLVWIFHENWDAIKGQKKADWLLFGTALAACIALVVTYVYSIAGRLEGLMTTVYPGARVSLGGGGSGKLFYYVQTFLYPFKDVGNPSEGGTFCSLFPLPFLIGIVYTVKTRGKNWLANGLIAVGLVLTVYVYVGFPLWLSKLLLLTYSTSERAMDVISLISVYLLIILLSEKDRLQWSIKWPIALGISGLTVFGSVYVCKKYFPGYMSTIYVVGIFVLLTLFGMCLLIKCKKHAVNGVYVVLIIVCVGSGLCVRPIQRGFDAIDSKPAAKEIRSVNEADPGQKWIAVSQTAPLSAYSIACGSATINSINDYPNLELWNKLDPEKQYNDIYNRYAHVNVEFCDEDTSFELIQPDWMRLRLSYKDMKLTEVQYVLSDSVLEVDNQYVYFDELYNEAGIYIYQVHYKG</sequence>
<reference evidence="4 5" key="1">
    <citation type="submission" date="2023-05" db="EMBL/GenBank/DDBJ databases">
        <title>[ruminococcus] sp. nov., isolated from a pig farm feces dump.</title>
        <authorList>
            <person name="Chang Y.-H."/>
        </authorList>
    </citation>
    <scope>NUCLEOTIDE SEQUENCE [LARGE SCALE GENOMIC DNA]</scope>
    <source>
        <strain evidence="4 5">YH-rum2234</strain>
    </source>
</reference>
<keyword evidence="1" id="KW-1133">Transmembrane helix</keyword>
<evidence type="ECO:0000259" key="2">
    <source>
        <dbReference type="Pfam" id="PF24672"/>
    </source>
</evidence>
<feature type="transmembrane region" description="Helical" evidence="1">
    <location>
        <begin position="545"/>
        <end position="563"/>
    </location>
</feature>
<feature type="domain" description="DUF7657" evidence="3">
    <location>
        <begin position="209"/>
        <end position="600"/>
    </location>
</feature>
<keyword evidence="1" id="KW-0812">Transmembrane</keyword>
<gene>
    <name evidence="4" type="ORF">QJ036_10580</name>
</gene>
<dbReference type="EMBL" id="JASGBQ010000021">
    <property type="protein sequence ID" value="MDI9242910.1"/>
    <property type="molecule type" value="Genomic_DNA"/>
</dbReference>
<dbReference type="InterPro" id="IPR056071">
    <property type="entry name" value="DUF7654"/>
</dbReference>
<keyword evidence="1" id="KW-0472">Membrane</keyword>
<dbReference type="Proteomes" id="UP001300383">
    <property type="component" value="Unassembled WGS sequence"/>
</dbReference>
<keyword evidence="5" id="KW-1185">Reference proteome</keyword>
<feature type="transmembrane region" description="Helical" evidence="1">
    <location>
        <begin position="611"/>
        <end position="628"/>
    </location>
</feature>
<feature type="transmembrane region" description="Helical" evidence="1">
    <location>
        <begin position="178"/>
        <end position="198"/>
    </location>
</feature>
<proteinExistence type="predicted"/>
<feature type="transmembrane region" description="Helical" evidence="1">
    <location>
        <begin position="665"/>
        <end position="686"/>
    </location>
</feature>
<feature type="transmembrane region" description="Helical" evidence="1">
    <location>
        <begin position="452"/>
        <end position="473"/>
    </location>
</feature>
<feature type="transmembrane region" description="Helical" evidence="1">
    <location>
        <begin position="423"/>
        <end position="440"/>
    </location>
</feature>